<evidence type="ECO:0008006" key="4">
    <source>
        <dbReference type="Google" id="ProtNLM"/>
    </source>
</evidence>
<dbReference type="Proteomes" id="UP001500897">
    <property type="component" value="Unassembled WGS sequence"/>
</dbReference>
<dbReference type="EMBL" id="BAAANS010000108">
    <property type="protein sequence ID" value="GAA2125257.1"/>
    <property type="molecule type" value="Genomic_DNA"/>
</dbReference>
<feature type="compositionally biased region" description="Basic and acidic residues" evidence="1">
    <location>
        <begin position="249"/>
        <end position="259"/>
    </location>
</feature>
<organism evidence="2 3">
    <name type="scientific">Kitasatospora saccharophila</name>
    <dbReference type="NCBI Taxonomy" id="407973"/>
    <lineage>
        <taxon>Bacteria</taxon>
        <taxon>Bacillati</taxon>
        <taxon>Actinomycetota</taxon>
        <taxon>Actinomycetes</taxon>
        <taxon>Kitasatosporales</taxon>
        <taxon>Streptomycetaceae</taxon>
        <taxon>Kitasatospora</taxon>
    </lineage>
</organism>
<dbReference type="InterPro" id="IPR007922">
    <property type="entry name" value="DciA-like"/>
</dbReference>
<dbReference type="Pfam" id="PF05258">
    <property type="entry name" value="DciA"/>
    <property type="match status" value="1"/>
</dbReference>
<evidence type="ECO:0000313" key="2">
    <source>
        <dbReference type="EMBL" id="GAA2125257.1"/>
    </source>
</evidence>
<gene>
    <name evidence="2" type="ORF">GCM10009759_77260</name>
</gene>
<feature type="region of interest" description="Disordered" evidence="1">
    <location>
        <begin position="149"/>
        <end position="178"/>
    </location>
</feature>
<accession>A0ABP5K0R6</accession>
<sequence>MTEPSTSGVDLARVALKAAREAARTRGADAPGGASATARPARRRTVRTGGRDPIGLGAAFAGLVADRAWEMPTAGGGVIDQWADIAPELIGKVAPVHYDPPTGRLDLQPASAAYATQLRLLGRQLVARINGKVGRTVVRDLRVLPPRALASATGPGQPAERQHAAAQPEAPARTRDDVASAGYHQALAAIRPRQASIDPVVAAAIARQTEAVLSKREPEDVFAEAVAVRDHQEETTARAAAAASSQAIAERRAREERAARGTTPLHPTRLPRTLSGAA</sequence>
<keyword evidence="3" id="KW-1185">Reference proteome</keyword>
<comment type="caution">
    <text evidence="2">The sequence shown here is derived from an EMBL/GenBank/DDBJ whole genome shotgun (WGS) entry which is preliminary data.</text>
</comment>
<evidence type="ECO:0000256" key="1">
    <source>
        <dbReference type="SAM" id="MobiDB-lite"/>
    </source>
</evidence>
<feature type="compositionally biased region" description="Low complexity" evidence="1">
    <location>
        <begin position="237"/>
        <end position="248"/>
    </location>
</feature>
<name>A0ABP5K0R6_9ACTN</name>
<dbReference type="RefSeq" id="WP_344559266.1">
    <property type="nucleotide sequence ID" value="NZ_BAAANS010000108.1"/>
</dbReference>
<evidence type="ECO:0000313" key="3">
    <source>
        <dbReference type="Proteomes" id="UP001500897"/>
    </source>
</evidence>
<feature type="region of interest" description="Disordered" evidence="1">
    <location>
        <begin position="20"/>
        <end position="50"/>
    </location>
</feature>
<protein>
    <recommendedName>
        <fullName evidence="4">Nucleic acid-binding Zn ribbon protein</fullName>
    </recommendedName>
</protein>
<feature type="compositionally biased region" description="Low complexity" evidence="1">
    <location>
        <begin position="260"/>
        <end position="278"/>
    </location>
</feature>
<proteinExistence type="predicted"/>
<reference evidence="3" key="1">
    <citation type="journal article" date="2019" name="Int. J. Syst. Evol. Microbiol.">
        <title>The Global Catalogue of Microorganisms (GCM) 10K type strain sequencing project: providing services to taxonomists for standard genome sequencing and annotation.</title>
        <authorList>
            <consortium name="The Broad Institute Genomics Platform"/>
            <consortium name="The Broad Institute Genome Sequencing Center for Infectious Disease"/>
            <person name="Wu L."/>
            <person name="Ma J."/>
        </authorList>
    </citation>
    <scope>NUCLEOTIDE SEQUENCE [LARGE SCALE GENOMIC DNA]</scope>
    <source>
        <strain evidence="3">JCM 14559</strain>
    </source>
</reference>
<feature type="region of interest" description="Disordered" evidence="1">
    <location>
        <begin position="233"/>
        <end position="278"/>
    </location>
</feature>